<dbReference type="PANTHER" id="PTHR24220">
    <property type="entry name" value="IMPORT ATP-BINDING PROTEIN"/>
    <property type="match status" value="1"/>
</dbReference>
<dbReference type="GO" id="GO:0022857">
    <property type="term" value="F:transmembrane transporter activity"/>
    <property type="evidence" value="ECO:0007669"/>
    <property type="project" value="UniProtKB-ARBA"/>
</dbReference>
<dbReference type="InterPro" id="IPR003593">
    <property type="entry name" value="AAA+_ATPase"/>
</dbReference>
<evidence type="ECO:0000256" key="2">
    <source>
        <dbReference type="ARBA" id="ARBA00022741"/>
    </source>
</evidence>
<dbReference type="GO" id="GO:0005886">
    <property type="term" value="C:plasma membrane"/>
    <property type="evidence" value="ECO:0007669"/>
    <property type="project" value="TreeGrafter"/>
</dbReference>
<dbReference type="SMART" id="SM00382">
    <property type="entry name" value="AAA"/>
    <property type="match status" value="1"/>
</dbReference>
<dbReference type="EMBL" id="DSJT01000026">
    <property type="protein sequence ID" value="HEF87672.1"/>
    <property type="molecule type" value="Genomic_DNA"/>
</dbReference>
<dbReference type="InterPro" id="IPR027417">
    <property type="entry name" value="P-loop_NTPase"/>
</dbReference>
<feature type="domain" description="ABC transporter" evidence="4">
    <location>
        <begin position="5"/>
        <end position="240"/>
    </location>
</feature>
<keyword evidence="1" id="KW-0813">Transport</keyword>
<dbReference type="InterPro" id="IPR017911">
    <property type="entry name" value="MacB-like_ATP-bd"/>
</dbReference>
<dbReference type="InterPro" id="IPR015854">
    <property type="entry name" value="ABC_transpr_LolD-like"/>
</dbReference>
<reference evidence="5" key="1">
    <citation type="journal article" date="2020" name="mSystems">
        <title>Genome- and Community-Level Interaction Insights into Carbon Utilization and Element Cycling Functions of Hydrothermarchaeota in Hydrothermal Sediment.</title>
        <authorList>
            <person name="Zhou Z."/>
            <person name="Liu Y."/>
            <person name="Xu W."/>
            <person name="Pan J."/>
            <person name="Luo Z.H."/>
            <person name="Li M."/>
        </authorList>
    </citation>
    <scope>NUCLEOTIDE SEQUENCE [LARGE SCALE GENOMIC DNA]</scope>
    <source>
        <strain evidence="5">SpSt-23</strain>
    </source>
</reference>
<name>A0A7C2BKT0_9CREN</name>
<evidence type="ECO:0000259" key="4">
    <source>
        <dbReference type="PROSITE" id="PS50893"/>
    </source>
</evidence>
<keyword evidence="2" id="KW-0547">Nucleotide-binding</keyword>
<organism evidence="5">
    <name type="scientific">Thermosphaera aggregans</name>
    <dbReference type="NCBI Taxonomy" id="54254"/>
    <lineage>
        <taxon>Archaea</taxon>
        <taxon>Thermoproteota</taxon>
        <taxon>Thermoprotei</taxon>
        <taxon>Desulfurococcales</taxon>
        <taxon>Desulfurococcaceae</taxon>
        <taxon>Thermosphaera</taxon>
    </lineage>
</organism>
<dbReference type="SUPFAM" id="SSF52540">
    <property type="entry name" value="P-loop containing nucleoside triphosphate hydrolases"/>
    <property type="match status" value="1"/>
</dbReference>
<dbReference type="GO" id="GO:0098796">
    <property type="term" value="C:membrane protein complex"/>
    <property type="evidence" value="ECO:0007669"/>
    <property type="project" value="UniProtKB-ARBA"/>
</dbReference>
<dbReference type="FunFam" id="3.40.50.300:FF:000032">
    <property type="entry name" value="Export ABC transporter ATP-binding protein"/>
    <property type="match status" value="1"/>
</dbReference>
<proteinExistence type="predicted"/>
<comment type="caution">
    <text evidence="5">The sequence shown here is derived from an EMBL/GenBank/DDBJ whole genome shotgun (WGS) entry which is preliminary data.</text>
</comment>
<dbReference type="PROSITE" id="PS00211">
    <property type="entry name" value="ABC_TRANSPORTER_1"/>
    <property type="match status" value="1"/>
</dbReference>
<dbReference type="GO" id="GO:0016887">
    <property type="term" value="F:ATP hydrolysis activity"/>
    <property type="evidence" value="ECO:0007669"/>
    <property type="project" value="InterPro"/>
</dbReference>
<evidence type="ECO:0000256" key="1">
    <source>
        <dbReference type="ARBA" id="ARBA00022448"/>
    </source>
</evidence>
<dbReference type="InterPro" id="IPR017871">
    <property type="entry name" value="ABC_transporter-like_CS"/>
</dbReference>
<dbReference type="GO" id="GO:0005524">
    <property type="term" value="F:ATP binding"/>
    <property type="evidence" value="ECO:0007669"/>
    <property type="project" value="UniProtKB-KW"/>
</dbReference>
<dbReference type="PANTHER" id="PTHR24220:SF86">
    <property type="entry name" value="ABC TRANSPORTER ABCH.1"/>
    <property type="match status" value="1"/>
</dbReference>
<evidence type="ECO:0000256" key="3">
    <source>
        <dbReference type="ARBA" id="ARBA00022840"/>
    </source>
</evidence>
<dbReference type="CDD" id="cd03255">
    <property type="entry name" value="ABC_MJ0796_LolCDE_FtsE"/>
    <property type="match status" value="1"/>
</dbReference>
<keyword evidence="3 5" id="KW-0067">ATP-binding</keyword>
<dbReference type="Gene3D" id="3.40.50.300">
    <property type="entry name" value="P-loop containing nucleotide triphosphate hydrolases"/>
    <property type="match status" value="1"/>
</dbReference>
<evidence type="ECO:0000313" key="5">
    <source>
        <dbReference type="EMBL" id="HEF87672.1"/>
    </source>
</evidence>
<sequence>MSEIIRLVNVTKVYRVGSVETVALKRVSMSINRGDLLSIMGPSGSGKTTLLNMIGLLDKPTEGSILVEGVDVTRLTSDEIAEIRNRKIGFVFQQFNLINRLTVLENIELPLIARGVPRSLRVKKVVEALKLAGGDEAWLRKRPNQLSGGQQQRVAIARALVGNPELILADEPTGNLDRKSAKIVMETFLKLNETGIAVCIVTHDPEIANCTRKIFIIRDGSIISVNEPEKEKCILYTVQG</sequence>
<accession>A0A7C2BKT0</accession>
<dbReference type="InterPro" id="IPR003439">
    <property type="entry name" value="ABC_transporter-like_ATP-bd"/>
</dbReference>
<dbReference type="Pfam" id="PF00005">
    <property type="entry name" value="ABC_tran"/>
    <property type="match status" value="1"/>
</dbReference>
<dbReference type="AlphaFoldDB" id="A0A7C2BKT0"/>
<dbReference type="PROSITE" id="PS50893">
    <property type="entry name" value="ABC_TRANSPORTER_2"/>
    <property type="match status" value="1"/>
</dbReference>
<protein>
    <submittedName>
        <fullName evidence="5">ABC transporter ATP-binding protein</fullName>
    </submittedName>
</protein>
<gene>
    <name evidence="5" type="ORF">ENP55_05210</name>
</gene>